<dbReference type="PROSITE" id="PS50878">
    <property type="entry name" value="RT_POL"/>
    <property type="match status" value="1"/>
</dbReference>
<dbReference type="PANTHER" id="PTHR33481">
    <property type="entry name" value="REVERSE TRANSCRIPTASE"/>
    <property type="match status" value="1"/>
</dbReference>
<organism evidence="2 3">
    <name type="scientific">Golovinomyces cichoracearum</name>
    <dbReference type="NCBI Taxonomy" id="62708"/>
    <lineage>
        <taxon>Eukaryota</taxon>
        <taxon>Fungi</taxon>
        <taxon>Dikarya</taxon>
        <taxon>Ascomycota</taxon>
        <taxon>Pezizomycotina</taxon>
        <taxon>Leotiomycetes</taxon>
        <taxon>Erysiphales</taxon>
        <taxon>Erysiphaceae</taxon>
        <taxon>Golovinomyces</taxon>
    </lineage>
</organism>
<feature type="domain" description="Reverse transcriptase" evidence="1">
    <location>
        <begin position="1"/>
        <end position="170"/>
    </location>
</feature>
<evidence type="ECO:0000313" key="3">
    <source>
        <dbReference type="Proteomes" id="UP000283383"/>
    </source>
</evidence>
<dbReference type="PANTHER" id="PTHR33481:SF1">
    <property type="entry name" value="ENDONUCLEASE_EXONUCLEASE_PHOSPHATASE DOMAIN-CONTAINING PROTEIN-RELATED"/>
    <property type="match status" value="1"/>
</dbReference>
<dbReference type="SUPFAM" id="SSF56672">
    <property type="entry name" value="DNA/RNA polymerases"/>
    <property type="match status" value="1"/>
</dbReference>
<reference evidence="2 3" key="1">
    <citation type="journal article" date="2018" name="BMC Genomics">
        <title>Comparative genome analyses reveal sequence features reflecting distinct modes of host-adaptation between dicot and monocot powdery mildew.</title>
        <authorList>
            <person name="Wu Y."/>
            <person name="Ma X."/>
            <person name="Pan Z."/>
            <person name="Kale S.D."/>
            <person name="Song Y."/>
            <person name="King H."/>
            <person name="Zhang Q."/>
            <person name="Presley C."/>
            <person name="Deng X."/>
            <person name="Wei C.I."/>
            <person name="Xiao S."/>
        </authorList>
    </citation>
    <scope>NUCLEOTIDE SEQUENCE [LARGE SCALE GENOMIC DNA]</scope>
    <source>
        <strain evidence="2">UMSG3</strain>
    </source>
</reference>
<dbReference type="Proteomes" id="UP000283383">
    <property type="component" value="Unassembled WGS sequence"/>
</dbReference>
<feature type="non-terminal residue" evidence="2">
    <location>
        <position position="1"/>
    </location>
</feature>
<name>A0A420IFC2_9PEZI</name>
<gene>
    <name evidence="2" type="ORF">GcM3_095031</name>
</gene>
<comment type="caution">
    <text evidence="2">The sequence shown here is derived from an EMBL/GenBank/DDBJ whole genome shotgun (WGS) entry which is preliminary data.</text>
</comment>
<dbReference type="AlphaFoldDB" id="A0A420IFC2"/>
<proteinExistence type="predicted"/>
<sequence>AFDNKSRERLIWVSRREGFPDWIVKYVKNFVVRRRTKIRLTGYTSDWIKTEVGIPQGSHLSPILFLFYISELIESLQHPEKVHMAFGFVDDTTIVTWSNTAHKNCRSLEQAHDKFLVWAKRNGATFAPEKYQLITFTRKRGILSDLNEGIKIEGAGSSPKTEIKILGILVDKRLK</sequence>
<dbReference type="EMBL" id="MCBQ01009532">
    <property type="protein sequence ID" value="RKF73192.1"/>
    <property type="molecule type" value="Genomic_DNA"/>
</dbReference>
<dbReference type="STRING" id="62708.A0A420IFC2"/>
<keyword evidence="3" id="KW-1185">Reference proteome</keyword>
<protein>
    <recommendedName>
        <fullName evidence="1">Reverse transcriptase domain-containing protein</fullName>
    </recommendedName>
</protein>
<dbReference type="InterPro" id="IPR043502">
    <property type="entry name" value="DNA/RNA_pol_sf"/>
</dbReference>
<dbReference type="InterPro" id="IPR000477">
    <property type="entry name" value="RT_dom"/>
</dbReference>
<evidence type="ECO:0000259" key="1">
    <source>
        <dbReference type="PROSITE" id="PS50878"/>
    </source>
</evidence>
<dbReference type="Pfam" id="PF00078">
    <property type="entry name" value="RVT_1"/>
    <property type="match status" value="1"/>
</dbReference>
<accession>A0A420IFC2</accession>
<evidence type="ECO:0000313" key="2">
    <source>
        <dbReference type="EMBL" id="RKF73192.1"/>
    </source>
</evidence>